<dbReference type="Proteomes" id="UP000663848">
    <property type="component" value="Unassembled WGS sequence"/>
</dbReference>
<gene>
    <name evidence="2" type="ORF">QYT958_LOCUS40702</name>
</gene>
<dbReference type="AlphaFoldDB" id="A0A822BR68"/>
<comment type="caution">
    <text evidence="2">The sequence shown here is derived from an EMBL/GenBank/DDBJ whole genome shotgun (WGS) entry which is preliminary data.</text>
</comment>
<feature type="compositionally biased region" description="Low complexity" evidence="1">
    <location>
        <begin position="34"/>
        <end position="44"/>
    </location>
</feature>
<dbReference type="InterPro" id="IPR027483">
    <property type="entry name" value="PInositol-4-P-4/5-kinase_C_sf"/>
</dbReference>
<evidence type="ECO:0000313" key="3">
    <source>
        <dbReference type="Proteomes" id="UP000663848"/>
    </source>
</evidence>
<feature type="region of interest" description="Disordered" evidence="1">
    <location>
        <begin position="1"/>
        <end position="63"/>
    </location>
</feature>
<protein>
    <submittedName>
        <fullName evidence="2">Uncharacterized protein</fullName>
    </submittedName>
</protein>
<feature type="non-terminal residue" evidence="2">
    <location>
        <position position="1"/>
    </location>
</feature>
<reference evidence="2" key="1">
    <citation type="submission" date="2021-02" db="EMBL/GenBank/DDBJ databases">
        <authorList>
            <person name="Nowell W R."/>
        </authorList>
    </citation>
    <scope>NUCLEOTIDE SEQUENCE</scope>
</reference>
<evidence type="ECO:0000256" key="1">
    <source>
        <dbReference type="SAM" id="MobiDB-lite"/>
    </source>
</evidence>
<name>A0A822BR68_9BILA</name>
<proteinExistence type="predicted"/>
<organism evidence="2 3">
    <name type="scientific">Rotaria socialis</name>
    <dbReference type="NCBI Taxonomy" id="392032"/>
    <lineage>
        <taxon>Eukaryota</taxon>
        <taxon>Metazoa</taxon>
        <taxon>Spiralia</taxon>
        <taxon>Gnathifera</taxon>
        <taxon>Rotifera</taxon>
        <taxon>Eurotatoria</taxon>
        <taxon>Bdelloidea</taxon>
        <taxon>Philodinida</taxon>
        <taxon>Philodinidae</taxon>
        <taxon>Rotaria</taxon>
    </lineage>
</organism>
<feature type="compositionally biased region" description="Basic and acidic residues" evidence="1">
    <location>
        <begin position="10"/>
        <end position="21"/>
    </location>
</feature>
<evidence type="ECO:0000313" key="2">
    <source>
        <dbReference type="EMBL" id="CAF5031613.1"/>
    </source>
</evidence>
<dbReference type="EMBL" id="CAJOBR010043166">
    <property type="protein sequence ID" value="CAF5031613.1"/>
    <property type="molecule type" value="Genomic_DNA"/>
</dbReference>
<accession>A0A822BR68</accession>
<sequence>MDYSLLIGIHDLDQGDIERDQTTSASDMNTSDLSGNESSEGSESPTQIGDDYSSDEPFTMRSS</sequence>
<dbReference type="Gene3D" id="3.30.810.10">
    <property type="entry name" value="2-Layer Sandwich"/>
    <property type="match status" value="1"/>
</dbReference>
<feature type="compositionally biased region" description="Polar residues" evidence="1">
    <location>
        <begin position="22"/>
        <end position="33"/>
    </location>
</feature>